<feature type="compositionally biased region" description="Acidic residues" evidence="1">
    <location>
        <begin position="387"/>
        <end position="396"/>
    </location>
</feature>
<dbReference type="EMBL" id="JALLKP010000003">
    <property type="protein sequence ID" value="KAK2195740.1"/>
    <property type="molecule type" value="Genomic_DNA"/>
</dbReference>
<dbReference type="AlphaFoldDB" id="A0AAD9PIZ2"/>
<dbReference type="GeneID" id="94336631"/>
<evidence type="ECO:0000313" key="4">
    <source>
        <dbReference type="Proteomes" id="UP001214638"/>
    </source>
</evidence>
<dbReference type="KEGG" id="bdw:94336631"/>
<feature type="signal peptide" evidence="2">
    <location>
        <begin position="1"/>
        <end position="19"/>
    </location>
</feature>
<evidence type="ECO:0000256" key="2">
    <source>
        <dbReference type="SAM" id="SignalP"/>
    </source>
</evidence>
<organism evidence="3 4">
    <name type="scientific">Babesia duncani</name>
    <dbReference type="NCBI Taxonomy" id="323732"/>
    <lineage>
        <taxon>Eukaryota</taxon>
        <taxon>Sar</taxon>
        <taxon>Alveolata</taxon>
        <taxon>Apicomplexa</taxon>
        <taxon>Aconoidasida</taxon>
        <taxon>Piroplasmida</taxon>
        <taxon>Babesiidae</taxon>
        <taxon>Babesia</taxon>
    </lineage>
</organism>
<feature type="chain" id="PRO_5042189858" evidence="2">
    <location>
        <begin position="20"/>
        <end position="402"/>
    </location>
</feature>
<evidence type="ECO:0000313" key="3">
    <source>
        <dbReference type="EMBL" id="KAK2195740.1"/>
    </source>
</evidence>
<dbReference type="Proteomes" id="UP001214638">
    <property type="component" value="Unassembled WGS sequence"/>
</dbReference>
<dbReference type="InterPro" id="IPR004318">
    <property type="entry name" value="RAP-1"/>
</dbReference>
<reference evidence="3" key="1">
    <citation type="journal article" date="2023" name="Nat. Microbiol.">
        <title>Babesia duncani multi-omics identifies virulence factors and drug targets.</title>
        <authorList>
            <person name="Singh P."/>
            <person name="Lonardi S."/>
            <person name="Liang Q."/>
            <person name="Vydyam P."/>
            <person name="Khabirova E."/>
            <person name="Fang T."/>
            <person name="Gihaz S."/>
            <person name="Thekkiniath J."/>
            <person name="Munshi M."/>
            <person name="Abel S."/>
            <person name="Ciampossin L."/>
            <person name="Batugedara G."/>
            <person name="Gupta M."/>
            <person name="Lu X.M."/>
            <person name="Lenz T."/>
            <person name="Chakravarty S."/>
            <person name="Cornillot E."/>
            <person name="Hu Y."/>
            <person name="Ma W."/>
            <person name="Gonzalez L.M."/>
            <person name="Sanchez S."/>
            <person name="Estrada K."/>
            <person name="Sanchez-Flores A."/>
            <person name="Montero E."/>
            <person name="Harb O.S."/>
            <person name="Le Roch K.G."/>
            <person name="Mamoun C.B."/>
        </authorList>
    </citation>
    <scope>NUCLEOTIDE SEQUENCE</scope>
    <source>
        <strain evidence="3">WA1</strain>
    </source>
</reference>
<proteinExistence type="predicted"/>
<evidence type="ECO:0000256" key="1">
    <source>
        <dbReference type="SAM" id="MobiDB-lite"/>
    </source>
</evidence>
<dbReference type="Pfam" id="PF03085">
    <property type="entry name" value="RAP-1"/>
    <property type="match status" value="1"/>
</dbReference>
<name>A0AAD9PIZ2_9APIC</name>
<feature type="region of interest" description="Disordered" evidence="1">
    <location>
        <begin position="350"/>
        <end position="402"/>
    </location>
</feature>
<gene>
    <name evidence="3" type="ORF">BdWA1_002333</name>
</gene>
<sequence length="402" mass="45115">MRLSLILKFTFLALPTVLLNNTLGYKYSTPAPIDAGPVLGDSLHGLVKVIGATFNEQFGIVNLNKQMYGYANNNFETIIEEVCKLFQGSEQCINDVTEYIERCKRGRCLQLERNELFTSSKIKIEVMNNYQLVTTFYIFRHCGIYERSYFKRKFKKLFKREGRGYSSYAALVNALLNVGKGIYTNKSLSESLINFYVSAITLEYATIIYRDSKLAKVATIIGPLGTFIFRFKKHFRSLVKDMLGLAPVPFCDVSFDLVIQPFTEYLENFNKPYSSLASKIANSAFTVLNEEISKTGFCYISKGTHDSLNFNGIVQSAGNALRNAGATISKRTTGALRGIHRRLTEASDKIRNRFRSRNGNGDDGSSDGLLDEDATGEATNDVKPEDDSTGDNEPKEDEITRL</sequence>
<keyword evidence="4" id="KW-1185">Reference proteome</keyword>
<protein>
    <submittedName>
        <fullName evidence="3">Rhoptry-associated protein 1</fullName>
    </submittedName>
</protein>
<accession>A0AAD9PIZ2</accession>
<dbReference type="RefSeq" id="XP_067802583.1">
    <property type="nucleotide sequence ID" value="XM_067947361.1"/>
</dbReference>
<keyword evidence="2" id="KW-0732">Signal</keyword>
<comment type="caution">
    <text evidence="3">The sequence shown here is derived from an EMBL/GenBank/DDBJ whole genome shotgun (WGS) entry which is preliminary data.</text>
</comment>